<dbReference type="OrthoDB" id="4750212at2"/>
<keyword evidence="4" id="KW-1185">Reference proteome</keyword>
<evidence type="ECO:0000313" key="3">
    <source>
        <dbReference type="EMBL" id="SHI04438.1"/>
    </source>
</evidence>
<feature type="signal peptide" evidence="2">
    <location>
        <begin position="1"/>
        <end position="19"/>
    </location>
</feature>
<dbReference type="EMBL" id="FQXG01000006">
    <property type="protein sequence ID" value="SHI04438.1"/>
    <property type="molecule type" value="Genomic_DNA"/>
</dbReference>
<dbReference type="PROSITE" id="PS51257">
    <property type="entry name" value="PROKAR_LIPOPROTEIN"/>
    <property type="match status" value="1"/>
</dbReference>
<feature type="chain" id="PRO_5009915143" evidence="2">
    <location>
        <begin position="20"/>
        <end position="193"/>
    </location>
</feature>
<sequence length="193" mass="20745">MRRTPLLLAPLLLSSGAFATTFGCAEQTDPKARLACYDQIASAISQCQAQQDQLDRLLCFDSITQVSGTPDSTPKAQSIQPEPDPAAPAAVAVAPVAPVSPAPQASPQTEFGFEAQAVDHTPDAISARVAEVSTDPYGKWTVTLDNGQRWRQTESKRFRLKADQEVVISKGSLGSFMLKREGSNSSTRVKRVQ</sequence>
<reference evidence="3 4" key="1">
    <citation type="submission" date="2016-11" db="EMBL/GenBank/DDBJ databases">
        <authorList>
            <person name="Jaros S."/>
            <person name="Januszkiewicz K."/>
            <person name="Wedrychowicz H."/>
        </authorList>
    </citation>
    <scope>NUCLEOTIDE SEQUENCE [LARGE SCALE GENOMIC DNA]</scope>
    <source>
        <strain evidence="3 4">DSM 16917</strain>
    </source>
</reference>
<accession>A0A1M5XY12</accession>
<dbReference type="RefSeq" id="WP_067664921.1">
    <property type="nucleotide sequence ID" value="NZ_FQXG01000006.1"/>
</dbReference>
<feature type="compositionally biased region" description="Polar residues" evidence="1">
    <location>
        <begin position="67"/>
        <end position="80"/>
    </location>
</feature>
<organism evidence="3 4">
    <name type="scientific">Ferrimonas marina</name>
    <dbReference type="NCBI Taxonomy" id="299255"/>
    <lineage>
        <taxon>Bacteria</taxon>
        <taxon>Pseudomonadati</taxon>
        <taxon>Pseudomonadota</taxon>
        <taxon>Gammaproteobacteria</taxon>
        <taxon>Alteromonadales</taxon>
        <taxon>Ferrimonadaceae</taxon>
        <taxon>Ferrimonas</taxon>
    </lineage>
</organism>
<gene>
    <name evidence="3" type="ORF">SAMN02745129_3779</name>
</gene>
<feature type="region of interest" description="Disordered" evidence="1">
    <location>
        <begin position="67"/>
        <end position="88"/>
    </location>
</feature>
<protein>
    <submittedName>
        <fullName evidence="3">Uncharacterized protein</fullName>
    </submittedName>
</protein>
<dbReference type="Proteomes" id="UP000184268">
    <property type="component" value="Unassembled WGS sequence"/>
</dbReference>
<evidence type="ECO:0000256" key="1">
    <source>
        <dbReference type="SAM" id="MobiDB-lite"/>
    </source>
</evidence>
<dbReference type="AlphaFoldDB" id="A0A1M5XY12"/>
<evidence type="ECO:0000256" key="2">
    <source>
        <dbReference type="SAM" id="SignalP"/>
    </source>
</evidence>
<evidence type="ECO:0000313" key="4">
    <source>
        <dbReference type="Proteomes" id="UP000184268"/>
    </source>
</evidence>
<proteinExistence type="predicted"/>
<keyword evidence="2" id="KW-0732">Signal</keyword>
<dbReference type="STRING" id="299255.SAMN02745129_3779"/>
<name>A0A1M5XY12_9GAMM</name>